<feature type="compositionally biased region" description="Basic and acidic residues" evidence="1">
    <location>
        <begin position="208"/>
        <end position="224"/>
    </location>
</feature>
<protein>
    <recommendedName>
        <fullName evidence="5">T-cell receptor-associated transmembrane adapter 1</fullName>
    </recommendedName>
</protein>
<keyword evidence="2" id="KW-0472">Membrane</keyword>
<dbReference type="AlphaFoldDB" id="A0A8B9WQE8"/>
<dbReference type="GeneTree" id="ENSGT00390000004910"/>
<dbReference type="GO" id="GO:0042101">
    <property type="term" value="C:T cell receptor complex"/>
    <property type="evidence" value="ECO:0007669"/>
    <property type="project" value="TreeGrafter"/>
</dbReference>
<feature type="transmembrane region" description="Helical" evidence="2">
    <location>
        <begin position="88"/>
        <end position="110"/>
    </location>
</feature>
<proteinExistence type="predicted"/>
<dbReference type="Pfam" id="PF15330">
    <property type="entry name" value="SIT"/>
    <property type="match status" value="1"/>
</dbReference>
<evidence type="ECO:0000313" key="4">
    <source>
        <dbReference type="Proteomes" id="UP000694520"/>
    </source>
</evidence>
<organism evidence="3 4">
    <name type="scientific">Bos mutus grunniens</name>
    <name type="common">Wild yak</name>
    <name type="synonym">Bos grunniens</name>
    <dbReference type="NCBI Taxonomy" id="30521"/>
    <lineage>
        <taxon>Eukaryota</taxon>
        <taxon>Metazoa</taxon>
        <taxon>Chordata</taxon>
        <taxon>Craniata</taxon>
        <taxon>Vertebrata</taxon>
        <taxon>Euteleostomi</taxon>
        <taxon>Mammalia</taxon>
        <taxon>Eutheria</taxon>
        <taxon>Laurasiatheria</taxon>
        <taxon>Artiodactyla</taxon>
        <taxon>Ruminantia</taxon>
        <taxon>Pecora</taxon>
        <taxon>Bovidae</taxon>
        <taxon>Bovinae</taxon>
        <taxon>Bos</taxon>
    </lineage>
</organism>
<name>A0A8B9WQE8_BOSMU</name>
<evidence type="ECO:0008006" key="5">
    <source>
        <dbReference type="Google" id="ProtNLM"/>
    </source>
</evidence>
<dbReference type="InterPro" id="IPR020399">
    <property type="entry name" value="T-cell_rcpt-assoc_TM_adapter-1"/>
</dbReference>
<keyword evidence="2" id="KW-1133">Transmembrane helix</keyword>
<feature type="compositionally biased region" description="Basic residues" evidence="1">
    <location>
        <begin position="198"/>
        <end position="207"/>
    </location>
</feature>
<reference evidence="3" key="1">
    <citation type="submission" date="2019-05" db="EMBL/GenBank/DDBJ databases">
        <authorList>
            <person name="Zhang S."/>
            <person name="Liu J."/>
        </authorList>
    </citation>
    <scope>NUCLEOTIDE SEQUENCE [LARGE SCALE GENOMIC DNA]</scope>
</reference>
<keyword evidence="4" id="KW-1185">Reference proteome</keyword>
<sequence length="272" mass="31070">LLLKTIHSPQVLYHFPPVREIASERKVKSNSTVENKVGSRYFKIGVDKERIYIGPTTSCKIIPAAVSTTAVYKKRKKELGRGNAECHFSIWAILAFLGLALTISLIFNIFHCVEKQRQEKICTYSDDYFPREDEYDLEDSPIYGNVDNVALEPVDENCYEQMKARPDRSANKLQDAPPSQETAVRVCYASLDHNNEGKRRKPRKQKTHLSDKDEEGQMHAKDISLSKTTLVDSYPPESEAIEENIHDDPIRLFGLIRAQKESLHSLDYDLAQ</sequence>
<accession>A0A8B9WQE8</accession>
<reference evidence="3" key="2">
    <citation type="submission" date="2025-08" db="UniProtKB">
        <authorList>
            <consortium name="Ensembl"/>
        </authorList>
    </citation>
    <scope>IDENTIFICATION</scope>
</reference>
<evidence type="ECO:0000256" key="2">
    <source>
        <dbReference type="SAM" id="Phobius"/>
    </source>
</evidence>
<feature type="region of interest" description="Disordered" evidence="1">
    <location>
        <begin position="195"/>
        <end position="245"/>
    </location>
</feature>
<dbReference type="PANTHER" id="PTHR15951">
    <property type="entry name" value="T-CELL RECEPTOR-ASSOCIATED TRANSMEMBRANE ADAPTER 1"/>
    <property type="match status" value="1"/>
</dbReference>
<dbReference type="GO" id="GO:0001920">
    <property type="term" value="P:negative regulation of receptor recycling"/>
    <property type="evidence" value="ECO:0007669"/>
    <property type="project" value="TreeGrafter"/>
</dbReference>
<dbReference type="Ensembl" id="ENSBGRT00000011688.1">
    <property type="protein sequence ID" value="ENSBGRP00000010176.1"/>
    <property type="gene ID" value="ENSBGRG00000006345.1"/>
</dbReference>
<dbReference type="PANTHER" id="PTHR15951:SF2">
    <property type="entry name" value="T-CELL RECEPTOR-ASSOCIATED TRANSMEMBRANE ADAPTER 1"/>
    <property type="match status" value="1"/>
</dbReference>
<dbReference type="GO" id="GO:0050862">
    <property type="term" value="P:positive regulation of T cell receptor signaling pathway"/>
    <property type="evidence" value="ECO:0007669"/>
    <property type="project" value="TreeGrafter"/>
</dbReference>
<reference evidence="3" key="3">
    <citation type="submission" date="2025-09" db="UniProtKB">
        <authorList>
            <consortium name="Ensembl"/>
        </authorList>
    </citation>
    <scope>IDENTIFICATION</scope>
</reference>
<evidence type="ECO:0000313" key="3">
    <source>
        <dbReference type="Ensembl" id="ENSBGRP00000010176.1"/>
    </source>
</evidence>
<keyword evidence="2" id="KW-0812">Transmembrane</keyword>
<evidence type="ECO:0000256" key="1">
    <source>
        <dbReference type="SAM" id="MobiDB-lite"/>
    </source>
</evidence>
<dbReference type="Proteomes" id="UP000694520">
    <property type="component" value="Chromosome 1"/>
</dbReference>